<evidence type="ECO:0000256" key="1">
    <source>
        <dbReference type="SAM" id="MobiDB-lite"/>
    </source>
</evidence>
<dbReference type="WBParaSite" id="PSU_v2.g7105.t1">
    <property type="protein sequence ID" value="PSU_v2.g7105.t1"/>
    <property type="gene ID" value="PSU_v2.g7105"/>
</dbReference>
<reference evidence="4" key="1">
    <citation type="submission" date="2022-11" db="UniProtKB">
        <authorList>
            <consortium name="WormBaseParasite"/>
        </authorList>
    </citation>
    <scope>IDENTIFICATION</scope>
</reference>
<dbReference type="SUPFAM" id="SSF50729">
    <property type="entry name" value="PH domain-like"/>
    <property type="match status" value="1"/>
</dbReference>
<feature type="region of interest" description="Disordered" evidence="1">
    <location>
        <begin position="505"/>
        <end position="590"/>
    </location>
</feature>
<dbReference type="SMART" id="SM00462">
    <property type="entry name" value="PTB"/>
    <property type="match status" value="1"/>
</dbReference>
<feature type="compositionally biased region" description="Polar residues" evidence="1">
    <location>
        <begin position="216"/>
        <end position="236"/>
    </location>
</feature>
<feature type="region of interest" description="Disordered" evidence="1">
    <location>
        <begin position="179"/>
        <end position="252"/>
    </location>
</feature>
<feature type="domain" description="PID" evidence="2">
    <location>
        <begin position="4"/>
        <end position="172"/>
    </location>
</feature>
<feature type="compositionally biased region" description="Polar residues" evidence="1">
    <location>
        <begin position="514"/>
        <end position="526"/>
    </location>
</feature>
<evidence type="ECO:0000313" key="3">
    <source>
        <dbReference type="Proteomes" id="UP000887577"/>
    </source>
</evidence>
<evidence type="ECO:0000313" key="4">
    <source>
        <dbReference type="WBParaSite" id="PSU_v2.g7105.t1"/>
    </source>
</evidence>
<feature type="compositionally biased region" description="Polar residues" evidence="1">
    <location>
        <begin position="182"/>
        <end position="199"/>
    </location>
</feature>
<feature type="compositionally biased region" description="Basic and acidic residues" evidence="1">
    <location>
        <begin position="200"/>
        <end position="210"/>
    </location>
</feature>
<organism evidence="3 4">
    <name type="scientific">Panagrolaimus superbus</name>
    <dbReference type="NCBI Taxonomy" id="310955"/>
    <lineage>
        <taxon>Eukaryota</taxon>
        <taxon>Metazoa</taxon>
        <taxon>Ecdysozoa</taxon>
        <taxon>Nematoda</taxon>
        <taxon>Chromadorea</taxon>
        <taxon>Rhabditida</taxon>
        <taxon>Tylenchina</taxon>
        <taxon>Panagrolaimomorpha</taxon>
        <taxon>Panagrolaimoidea</taxon>
        <taxon>Panagrolaimidae</taxon>
        <taxon>Panagrolaimus</taxon>
    </lineage>
</organism>
<protein>
    <submittedName>
        <fullName evidence="4">PID domain-containing protein</fullName>
    </submittedName>
</protein>
<feature type="compositionally biased region" description="Low complexity" evidence="1">
    <location>
        <begin position="527"/>
        <end position="536"/>
    </location>
</feature>
<accession>A0A914Z331</accession>
<dbReference type="CDD" id="cd01217">
    <property type="entry name" value="PTB_CG12581"/>
    <property type="match status" value="1"/>
</dbReference>
<dbReference type="PANTHER" id="PTHR21219:SF3">
    <property type="entry name" value="FI19613P1"/>
    <property type="match status" value="1"/>
</dbReference>
<dbReference type="PANTHER" id="PTHR21219">
    <property type="entry name" value="FI19613P1"/>
    <property type="match status" value="1"/>
</dbReference>
<name>A0A914Z331_9BILA</name>
<evidence type="ECO:0000259" key="2">
    <source>
        <dbReference type="SMART" id="SM00462"/>
    </source>
</evidence>
<feature type="compositionally biased region" description="Low complexity" evidence="1">
    <location>
        <begin position="568"/>
        <end position="580"/>
    </location>
</feature>
<keyword evidence="3" id="KW-1185">Reference proteome</keyword>
<dbReference type="Proteomes" id="UP000887577">
    <property type="component" value="Unplaced"/>
</dbReference>
<dbReference type="InterPro" id="IPR006020">
    <property type="entry name" value="PTB/PI_dom"/>
</dbReference>
<dbReference type="AlphaFoldDB" id="A0A914Z331"/>
<sequence>MTTVPLCRCRVLYIGSSVPTITKDGLQGIQQPLRERYPVNENSETKGIDSWLSVWSNGILVEYVEGAKKTETAFYPITNLHYCAAVRYVNVSGFAVEGGGERFLPLDTPLANPPNSPHPPIFAAIFRRTTGVKVLECHAFICTNEKAANALVRCCFHSYADTISLKMEDKIPGLKAIKEASRSVTPSSDQNMSETPNNEDLSKDETDWNERAIGQKSWQRRQQSGEYDSASLSFSLKNGTKKSKKGKRNENEGMLVPYEGANRNHHGGGEQGEIYDTNGMHDRAFMMPPFFMPPPGGPPFRRGSGGSLPMPPPGFAAFRPPPPGMMPPPHMMPPPPFLMRPGMRHPMMMPPPHIARFGWPPPHFMPPPPGGRFGFMPPPPPFRPYYYMPPYMMDRPKTPNDGPIITSAESVYDTFPRGGGNYEEPIYMPTNGGPPQSSYKPSSPDNHESYYEVYRRFPQEKKHTSRSESDVSVDENQHYWDAYEARIYRQPHLNEKAFAESLAARSPKLKKDNSPTPADPNTTIVQTASSSSVTTKKVAETNGVTPRPQTPPADYDLNDLHISEQQNHHQQQQQQQQQHTKQGHQRAAIF</sequence>
<proteinExistence type="predicted"/>